<keyword evidence="1 6" id="KW-0690">Ribosome biogenesis</keyword>
<comment type="caution">
    <text evidence="9">The sequence shown here is derived from an EMBL/GenBank/DDBJ whole genome shotgun (WGS) entry which is preliminary data.</text>
</comment>
<dbReference type="AlphaFoldDB" id="A0A2W4XIJ5"/>
<sequence>MVSLLPFSPAPLSPTEIGAIAPVSLAYIGDAVFELYVRSRLLFPAKRIRDYHHQVVAHVKAEQQAQLIESLIPHLTDTEKDILRRGRNATSGRHRRADPSNYQKATGFETLIGFLYLSDHSRLLELLSHVEIA</sequence>
<keyword evidence="6" id="KW-0699">rRNA-binding</keyword>
<dbReference type="Proteomes" id="UP000249794">
    <property type="component" value="Unassembled WGS sequence"/>
</dbReference>
<dbReference type="GO" id="GO:0019843">
    <property type="term" value="F:rRNA binding"/>
    <property type="evidence" value="ECO:0007669"/>
    <property type="project" value="UniProtKB-UniRule"/>
</dbReference>
<dbReference type="HAMAP" id="MF_01468">
    <property type="entry name" value="RNase_Mini_III"/>
    <property type="match status" value="1"/>
</dbReference>
<organism evidence="9 10">
    <name type="scientific">Phormidesmis priestleyi</name>
    <dbReference type="NCBI Taxonomy" id="268141"/>
    <lineage>
        <taxon>Bacteria</taxon>
        <taxon>Bacillati</taxon>
        <taxon>Cyanobacteriota</taxon>
        <taxon>Cyanophyceae</taxon>
        <taxon>Leptolyngbyales</taxon>
        <taxon>Leptolyngbyaceae</taxon>
        <taxon>Phormidesmis</taxon>
    </lineage>
</organism>
<dbReference type="SUPFAM" id="SSF69065">
    <property type="entry name" value="RNase III domain-like"/>
    <property type="match status" value="1"/>
</dbReference>
<keyword evidence="4 6" id="KW-0255">Endonuclease</keyword>
<evidence type="ECO:0000256" key="1">
    <source>
        <dbReference type="ARBA" id="ARBA00022517"/>
    </source>
</evidence>
<dbReference type="Gene3D" id="1.10.1520.10">
    <property type="entry name" value="Ribonuclease III domain"/>
    <property type="match status" value="1"/>
</dbReference>
<dbReference type="PANTHER" id="PTHR34276">
    <property type="entry name" value="MINI-RIBONUCLEASE 3"/>
    <property type="match status" value="1"/>
</dbReference>
<dbReference type="GO" id="GO:0005737">
    <property type="term" value="C:cytoplasm"/>
    <property type="evidence" value="ECO:0007669"/>
    <property type="project" value="UniProtKB-SubCell"/>
</dbReference>
<comment type="subunit">
    <text evidence="6">Homodimer.</text>
</comment>
<keyword evidence="5 6" id="KW-0378">Hydrolase</keyword>
<keyword evidence="3 6" id="KW-0540">Nuclease</keyword>
<evidence type="ECO:0000259" key="8">
    <source>
        <dbReference type="Pfam" id="PF00636"/>
    </source>
</evidence>
<protein>
    <recommendedName>
        <fullName evidence="6">Mini-ribonuclease 3</fullName>
        <shortName evidence="6">Mini-3</shortName>
        <shortName evidence="6">Mini-RNase 3</shortName>
        <ecNumber evidence="6">3.1.26.-</ecNumber>
    </recommendedName>
    <alternativeName>
        <fullName evidence="6">Mini-RNase III</fullName>
        <shortName evidence="6">Mini-III</shortName>
    </alternativeName>
</protein>
<gene>
    <name evidence="6" type="primary">mrnC</name>
    <name evidence="9" type="ORF">DCF15_09755</name>
</gene>
<keyword evidence="7" id="KW-0472">Membrane</keyword>
<dbReference type="GO" id="GO:0006364">
    <property type="term" value="P:rRNA processing"/>
    <property type="evidence" value="ECO:0007669"/>
    <property type="project" value="UniProtKB-UniRule"/>
</dbReference>
<keyword evidence="6" id="KW-0460">Magnesium</keyword>
<evidence type="ECO:0000256" key="3">
    <source>
        <dbReference type="ARBA" id="ARBA00022722"/>
    </source>
</evidence>
<comment type="subcellular location">
    <subcellularLocation>
        <location evidence="6">Cytoplasm</location>
    </subcellularLocation>
</comment>
<dbReference type="EMBL" id="QBMP01000084">
    <property type="protein sequence ID" value="PZO55877.1"/>
    <property type="molecule type" value="Genomic_DNA"/>
</dbReference>
<feature type="transmembrane region" description="Helical" evidence="7">
    <location>
        <begin position="20"/>
        <end position="37"/>
    </location>
</feature>
<accession>A0A2W4XIJ5</accession>
<comment type="cofactor">
    <cofactor evidence="6">
        <name>Mg(2+)</name>
        <dbReference type="ChEBI" id="CHEBI:18420"/>
    </cofactor>
</comment>
<keyword evidence="6" id="KW-0963">Cytoplasm</keyword>
<evidence type="ECO:0000313" key="10">
    <source>
        <dbReference type="Proteomes" id="UP000249794"/>
    </source>
</evidence>
<keyword evidence="2 6" id="KW-0698">rRNA processing</keyword>
<evidence type="ECO:0000256" key="2">
    <source>
        <dbReference type="ARBA" id="ARBA00022552"/>
    </source>
</evidence>
<dbReference type="InterPro" id="IPR036389">
    <property type="entry name" value="RNase_III_sf"/>
</dbReference>
<dbReference type="Pfam" id="PF00636">
    <property type="entry name" value="Ribonuclease_3"/>
    <property type="match status" value="1"/>
</dbReference>
<comment type="similarity">
    <text evidence="6">Belongs to the MrnC RNase family.</text>
</comment>
<evidence type="ECO:0000256" key="5">
    <source>
        <dbReference type="ARBA" id="ARBA00022801"/>
    </source>
</evidence>
<dbReference type="GO" id="GO:0004525">
    <property type="term" value="F:ribonuclease III activity"/>
    <property type="evidence" value="ECO:0007669"/>
    <property type="project" value="InterPro"/>
</dbReference>
<feature type="domain" description="RNase III" evidence="8">
    <location>
        <begin position="24"/>
        <end position="119"/>
    </location>
</feature>
<dbReference type="EC" id="3.1.26.-" evidence="6"/>
<name>A0A2W4XIJ5_9CYAN</name>
<reference evidence="10" key="1">
    <citation type="submission" date="2018-04" db="EMBL/GenBank/DDBJ databases">
        <authorList>
            <person name="Cornet L."/>
        </authorList>
    </citation>
    <scope>NUCLEOTIDE SEQUENCE [LARGE SCALE GENOMIC DNA]</scope>
</reference>
<comment type="function">
    <text evidence="6">Involved in correct processing of both the 5' and 3' ends of 23S rRNA precursor. Processes 30S rRNA precursor transcript even in absence of ribonuclease 3 (Rnc); Rnc processes 30S rRNA into smaller rRNA precursors.</text>
</comment>
<reference evidence="9 10" key="2">
    <citation type="submission" date="2018-06" db="EMBL/GenBank/DDBJ databases">
        <title>Metagenomic assembly of (sub)arctic Cyanobacteria and their associated microbiome from non-axenic cultures.</title>
        <authorList>
            <person name="Baurain D."/>
        </authorList>
    </citation>
    <scope>NUCLEOTIDE SEQUENCE [LARGE SCALE GENOMIC DNA]</scope>
    <source>
        <strain evidence="9">ULC027bin1</strain>
    </source>
</reference>
<evidence type="ECO:0000256" key="7">
    <source>
        <dbReference type="SAM" id="Phobius"/>
    </source>
</evidence>
<proteinExistence type="inferred from homology"/>
<dbReference type="PIRSF" id="PIRSF005520">
    <property type="entry name" value="UCP005520"/>
    <property type="match status" value="1"/>
</dbReference>
<evidence type="ECO:0000313" key="9">
    <source>
        <dbReference type="EMBL" id="PZO55877.1"/>
    </source>
</evidence>
<keyword evidence="7" id="KW-0812">Transmembrane</keyword>
<dbReference type="InterPro" id="IPR000999">
    <property type="entry name" value="RNase_III_dom"/>
</dbReference>
<evidence type="ECO:0000256" key="6">
    <source>
        <dbReference type="HAMAP-Rule" id="MF_01468"/>
    </source>
</evidence>
<keyword evidence="7" id="KW-1133">Transmembrane helix</keyword>
<dbReference type="InterPro" id="IPR008226">
    <property type="entry name" value="Mini3_fam"/>
</dbReference>
<dbReference type="PANTHER" id="PTHR34276:SF1">
    <property type="entry name" value="MINI-RIBONUCLEASE 3"/>
    <property type="match status" value="1"/>
</dbReference>
<evidence type="ECO:0000256" key="4">
    <source>
        <dbReference type="ARBA" id="ARBA00022759"/>
    </source>
</evidence>
<keyword evidence="6" id="KW-0694">RNA-binding</keyword>
<feature type="active site" evidence="6">
    <location>
        <position position="30"/>
    </location>
</feature>